<evidence type="ECO:0008006" key="18">
    <source>
        <dbReference type="Google" id="ProtNLM"/>
    </source>
</evidence>
<keyword evidence="3" id="KW-0217">Developmental protein</keyword>
<feature type="domain" description="Homeobox" evidence="14">
    <location>
        <begin position="389"/>
        <end position="449"/>
    </location>
</feature>
<dbReference type="PANTHER" id="PTHR45636:SF49">
    <property type="entry name" value="PAIRED BOX PROTEIN 3 HOMOLOG"/>
    <property type="match status" value="1"/>
</dbReference>
<evidence type="ECO:0000256" key="4">
    <source>
        <dbReference type="ARBA" id="ARBA00022724"/>
    </source>
</evidence>
<keyword evidence="11" id="KW-0687">Ribonucleoprotein</keyword>
<name>A0A085MJ44_9BILA</name>
<dbReference type="GO" id="GO:0000981">
    <property type="term" value="F:DNA-binding transcription factor activity, RNA polymerase II-specific"/>
    <property type="evidence" value="ECO:0007669"/>
    <property type="project" value="InterPro"/>
</dbReference>
<dbReference type="Proteomes" id="UP000030764">
    <property type="component" value="Unassembled WGS sequence"/>
</dbReference>
<dbReference type="GO" id="GO:0006412">
    <property type="term" value="P:translation"/>
    <property type="evidence" value="ECO:0007669"/>
    <property type="project" value="InterPro"/>
</dbReference>
<dbReference type="Gene3D" id="1.10.10.60">
    <property type="entry name" value="Homeodomain-like"/>
    <property type="match status" value="1"/>
</dbReference>
<evidence type="ECO:0000256" key="2">
    <source>
        <dbReference type="ARBA" id="ARBA00005733"/>
    </source>
</evidence>
<dbReference type="InterPro" id="IPR012678">
    <property type="entry name" value="Ribosomal_uL23/eL15/eS24_sf"/>
</dbReference>
<reference evidence="16 17" key="1">
    <citation type="journal article" date="2014" name="Nat. Genet.">
        <title>Genome and transcriptome of the porcine whipworm Trichuris suis.</title>
        <authorList>
            <person name="Jex A.R."/>
            <person name="Nejsum P."/>
            <person name="Schwarz E.M."/>
            <person name="Hu L."/>
            <person name="Young N.D."/>
            <person name="Hall R.S."/>
            <person name="Korhonen P.K."/>
            <person name="Liao S."/>
            <person name="Thamsborg S."/>
            <person name="Xia J."/>
            <person name="Xu P."/>
            <person name="Wang S."/>
            <person name="Scheerlinck J.P."/>
            <person name="Hofmann A."/>
            <person name="Sternberg P.W."/>
            <person name="Wang J."/>
            <person name="Gasser R.B."/>
        </authorList>
    </citation>
    <scope>NUCLEOTIDE SEQUENCE [LARGE SCALE GENOMIC DNA]</scope>
    <source>
        <strain evidence="16">DCEP-RM93M</strain>
    </source>
</reference>
<keyword evidence="4" id="KW-0563">Paired box</keyword>
<keyword evidence="17" id="KW-1185">Reference proteome</keyword>
<keyword evidence="6" id="KW-0805">Transcription regulation</keyword>
<dbReference type="PROSITE" id="PS00027">
    <property type="entry name" value="HOMEOBOX_1"/>
    <property type="match status" value="1"/>
</dbReference>
<dbReference type="InterPro" id="IPR012677">
    <property type="entry name" value="Nucleotide-bd_a/b_plait_sf"/>
</dbReference>
<evidence type="ECO:0000256" key="5">
    <source>
        <dbReference type="ARBA" id="ARBA00022980"/>
    </source>
</evidence>
<evidence type="ECO:0000256" key="3">
    <source>
        <dbReference type="ARBA" id="ARBA00022473"/>
    </source>
</evidence>
<keyword evidence="7 12" id="KW-0238">DNA-binding</keyword>
<dbReference type="InterPro" id="IPR036388">
    <property type="entry name" value="WH-like_DNA-bd_sf"/>
</dbReference>
<dbReference type="GO" id="GO:0005634">
    <property type="term" value="C:nucleus"/>
    <property type="evidence" value="ECO:0007669"/>
    <property type="project" value="UniProtKB-SubCell"/>
</dbReference>
<protein>
    <recommendedName>
        <fullName evidence="18">Homeobox domain protein</fullName>
    </recommendedName>
</protein>
<dbReference type="PANTHER" id="PTHR45636">
    <property type="entry name" value="PAIRED BOX PROTEIN PAX-6-RELATED-RELATED"/>
    <property type="match status" value="1"/>
</dbReference>
<evidence type="ECO:0000256" key="8">
    <source>
        <dbReference type="ARBA" id="ARBA00023155"/>
    </source>
</evidence>
<keyword evidence="9" id="KW-0804">Transcription</keyword>
<feature type="DNA-binding region" description="Homeobox" evidence="12">
    <location>
        <begin position="391"/>
        <end position="450"/>
    </location>
</feature>
<dbReference type="Pfam" id="PF00046">
    <property type="entry name" value="Homeodomain"/>
    <property type="match status" value="1"/>
</dbReference>
<evidence type="ECO:0000256" key="13">
    <source>
        <dbReference type="RuleBase" id="RU000682"/>
    </source>
</evidence>
<evidence type="ECO:0000256" key="6">
    <source>
        <dbReference type="ARBA" id="ARBA00023015"/>
    </source>
</evidence>
<dbReference type="GO" id="GO:0005840">
    <property type="term" value="C:ribosome"/>
    <property type="evidence" value="ECO:0007669"/>
    <property type="project" value="UniProtKB-KW"/>
</dbReference>
<dbReference type="Gene3D" id="1.10.10.10">
    <property type="entry name" value="Winged helix-like DNA-binding domain superfamily/Winged helix DNA-binding domain"/>
    <property type="match status" value="1"/>
</dbReference>
<dbReference type="Pfam" id="PF00292">
    <property type="entry name" value="PAX"/>
    <property type="match status" value="1"/>
</dbReference>
<organism evidence="16 17">
    <name type="scientific">Trichuris suis</name>
    <name type="common">pig whipworm</name>
    <dbReference type="NCBI Taxonomy" id="68888"/>
    <lineage>
        <taxon>Eukaryota</taxon>
        <taxon>Metazoa</taxon>
        <taxon>Ecdysozoa</taxon>
        <taxon>Nematoda</taxon>
        <taxon>Enoplea</taxon>
        <taxon>Dorylaimia</taxon>
        <taxon>Trichinellida</taxon>
        <taxon>Trichuridae</taxon>
        <taxon>Trichuris</taxon>
    </lineage>
</organism>
<dbReference type="AlphaFoldDB" id="A0A085MJ44"/>
<evidence type="ECO:0000313" key="16">
    <source>
        <dbReference type="EMBL" id="KFD57240.1"/>
    </source>
</evidence>
<dbReference type="PROSITE" id="PS50071">
    <property type="entry name" value="HOMEOBOX_2"/>
    <property type="match status" value="1"/>
</dbReference>
<dbReference type="GO" id="GO:0000978">
    <property type="term" value="F:RNA polymerase II cis-regulatory region sequence-specific DNA binding"/>
    <property type="evidence" value="ECO:0007669"/>
    <property type="project" value="TreeGrafter"/>
</dbReference>
<dbReference type="InterPro" id="IPR043565">
    <property type="entry name" value="PAX_fam"/>
</dbReference>
<dbReference type="EMBL" id="KL363189">
    <property type="protein sequence ID" value="KFD57240.1"/>
    <property type="molecule type" value="Genomic_DNA"/>
</dbReference>
<dbReference type="SUPFAM" id="SSF46689">
    <property type="entry name" value="Homeodomain-like"/>
    <property type="match status" value="2"/>
</dbReference>
<dbReference type="InterPro" id="IPR001523">
    <property type="entry name" value="Paired_dom"/>
</dbReference>
<feature type="domain" description="Paired" evidence="15">
    <location>
        <begin position="250"/>
        <end position="394"/>
    </location>
</feature>
<evidence type="ECO:0000256" key="10">
    <source>
        <dbReference type="ARBA" id="ARBA00023242"/>
    </source>
</evidence>
<dbReference type="SMART" id="SM00351">
    <property type="entry name" value="PAX"/>
    <property type="match status" value="1"/>
</dbReference>
<dbReference type="SMART" id="SM00389">
    <property type="entry name" value="HOX"/>
    <property type="match status" value="1"/>
</dbReference>
<sequence length="489" mass="55895">MTTRLHRLLPRKDQKTLVFLPDCWMKLVKPKENEKLPPNMVKFIVSPEMNADDVREYLKKIYKVPVRDVNVHVEQGKMIRRLNEYDAPSRMAGVHGRVIDKEPDITVAFVTLRKDVHFSFPKLFTDKMFHQEQQQFRRMEKALTQTKKIELSSWQCHGIPSWIRLSCYQCLTRFSSSAGALLRYITVSAATDWQNASGQPIALVLLIESVVPQSPGWYCRCCFHGCSDMDTCFHRSHNSTKDMILNSIIGQGRVNQLGGLFINGRPLPQHVRLRIIQLAQVGMRPSSISRVLKIKSRSTVSHRNKTNGDDHVPVCDDHSVKASYADMMCNSPVVSRNCATAPCGERRLSDYSIDRILGLVSSTDSGHRVRNGVKCAASCTQPIVSAQDCSKRRHRCHFTADQLTLLENAFRQNAYPDSVQRRQLAQDVQLNVEKIQVWFSNRRARSRKQLASDSINSYELSDSSCWMFQQFAFPRSLMDCNSSSTYLTF</sequence>
<evidence type="ECO:0000256" key="9">
    <source>
        <dbReference type="ARBA" id="ARBA00023163"/>
    </source>
</evidence>
<accession>A0A085MJ44</accession>
<evidence type="ECO:0000256" key="11">
    <source>
        <dbReference type="ARBA" id="ARBA00023274"/>
    </source>
</evidence>
<dbReference type="InterPro" id="IPR017970">
    <property type="entry name" value="Homeobox_CS"/>
</dbReference>
<proteinExistence type="inferred from homology"/>
<comment type="similarity">
    <text evidence="2">Belongs to the paired homeobox family.</text>
</comment>
<dbReference type="GO" id="GO:0003735">
    <property type="term" value="F:structural constituent of ribosome"/>
    <property type="evidence" value="ECO:0007669"/>
    <property type="project" value="InterPro"/>
</dbReference>
<dbReference type="CDD" id="cd00086">
    <property type="entry name" value="homeodomain"/>
    <property type="match status" value="1"/>
</dbReference>
<evidence type="ECO:0000259" key="15">
    <source>
        <dbReference type="PROSITE" id="PS51057"/>
    </source>
</evidence>
<evidence type="ECO:0000256" key="7">
    <source>
        <dbReference type="ARBA" id="ARBA00023125"/>
    </source>
</evidence>
<gene>
    <name evidence="16" type="ORF">M513_01751</name>
</gene>
<keyword evidence="8 12" id="KW-0371">Homeobox</keyword>
<dbReference type="PRINTS" id="PR00027">
    <property type="entry name" value="PAIREDBOX"/>
</dbReference>
<evidence type="ECO:0000256" key="12">
    <source>
        <dbReference type="PROSITE-ProRule" id="PRU00108"/>
    </source>
</evidence>
<dbReference type="InterPro" id="IPR001356">
    <property type="entry name" value="HD"/>
</dbReference>
<dbReference type="PROSITE" id="PS51057">
    <property type="entry name" value="PAIRED_2"/>
    <property type="match status" value="1"/>
</dbReference>
<dbReference type="InterPro" id="IPR009057">
    <property type="entry name" value="Homeodomain-like_sf"/>
</dbReference>
<dbReference type="GO" id="GO:1990904">
    <property type="term" value="C:ribonucleoprotein complex"/>
    <property type="evidence" value="ECO:0007669"/>
    <property type="project" value="UniProtKB-KW"/>
</dbReference>
<dbReference type="SUPFAM" id="SSF54189">
    <property type="entry name" value="Ribosomal proteins S24e, L23 and L15e"/>
    <property type="match status" value="1"/>
</dbReference>
<dbReference type="Gene3D" id="3.30.70.330">
    <property type="match status" value="1"/>
</dbReference>
<keyword evidence="10 12" id="KW-0539">Nucleus</keyword>
<evidence type="ECO:0000256" key="1">
    <source>
        <dbReference type="ARBA" id="ARBA00004123"/>
    </source>
</evidence>
<comment type="subcellular location">
    <subcellularLocation>
        <location evidence="1 12 13">Nucleus</location>
    </subcellularLocation>
</comment>
<evidence type="ECO:0000259" key="14">
    <source>
        <dbReference type="PROSITE" id="PS50071"/>
    </source>
</evidence>
<keyword evidence="5" id="KW-0689">Ribosomal protein</keyword>
<evidence type="ECO:0000313" key="17">
    <source>
        <dbReference type="Proteomes" id="UP000030764"/>
    </source>
</evidence>